<reference evidence="6 7" key="1">
    <citation type="journal article" date="2010" name="Int. J. Syst. Evol. Microbiol.">
        <title>Bacillus horneckiae sp. nov., isolated from a spacecraft-assembly clean room.</title>
        <authorList>
            <person name="Vaishampayan P."/>
            <person name="Probst A."/>
            <person name="Krishnamurthi S."/>
            <person name="Ghosh S."/>
            <person name="Osman S."/>
            <person name="McDowall A."/>
            <person name="Ruckmani A."/>
            <person name="Mayilraj S."/>
            <person name="Venkateswaran K."/>
        </authorList>
    </citation>
    <scope>NUCLEOTIDE SEQUENCE [LARGE SCALE GENOMIC DNA]</scope>
    <source>
        <strain evidence="7">1PO1SC</strain>
    </source>
</reference>
<evidence type="ECO:0000313" key="6">
    <source>
        <dbReference type="EMBL" id="PKG30870.1"/>
    </source>
</evidence>
<comment type="caution">
    <text evidence="6">The sequence shown here is derived from an EMBL/GenBank/DDBJ whole genome shotgun (WGS) entry which is preliminary data.</text>
</comment>
<dbReference type="InterPro" id="IPR006479">
    <property type="entry name" value="Holin"/>
</dbReference>
<dbReference type="NCBIfam" id="TIGR01592">
    <property type="entry name" value="holin_SPP1"/>
    <property type="match status" value="1"/>
</dbReference>
<dbReference type="GO" id="GO:0016020">
    <property type="term" value="C:membrane"/>
    <property type="evidence" value="ECO:0007669"/>
    <property type="project" value="UniProtKB-SubCell"/>
</dbReference>
<keyword evidence="7" id="KW-1185">Reference proteome</keyword>
<name>A0A2N0ZMX9_9BACI</name>
<accession>A0A2N0ZMX9</accession>
<evidence type="ECO:0000256" key="5">
    <source>
        <dbReference type="SAM" id="Phobius"/>
    </source>
</evidence>
<proteinExistence type="predicted"/>
<feature type="transmembrane region" description="Helical" evidence="5">
    <location>
        <begin position="35"/>
        <end position="54"/>
    </location>
</feature>
<protein>
    <submittedName>
        <fullName evidence="6">Phage holin</fullName>
    </submittedName>
</protein>
<sequence length="77" mass="8477">MDKGTVIRTAVLLVALVNQFLVATGLNPIPGSEQLWGEVVSTIFTGAAATWAWFKNNYITAIGKRQRATLRMQKLTK</sequence>
<evidence type="ECO:0000256" key="1">
    <source>
        <dbReference type="ARBA" id="ARBA00004370"/>
    </source>
</evidence>
<keyword evidence="4 5" id="KW-0472">Membrane</keyword>
<keyword evidence="2 5" id="KW-0812">Transmembrane</keyword>
<evidence type="ECO:0000256" key="4">
    <source>
        <dbReference type="ARBA" id="ARBA00023136"/>
    </source>
</evidence>
<organism evidence="6 7">
    <name type="scientific">Cytobacillus horneckiae</name>
    <dbReference type="NCBI Taxonomy" id="549687"/>
    <lineage>
        <taxon>Bacteria</taxon>
        <taxon>Bacillati</taxon>
        <taxon>Bacillota</taxon>
        <taxon>Bacilli</taxon>
        <taxon>Bacillales</taxon>
        <taxon>Bacillaceae</taxon>
        <taxon>Cytobacillus</taxon>
    </lineage>
</organism>
<evidence type="ECO:0000256" key="2">
    <source>
        <dbReference type="ARBA" id="ARBA00022692"/>
    </source>
</evidence>
<comment type="subcellular location">
    <subcellularLocation>
        <location evidence="1">Membrane</location>
    </subcellularLocation>
</comment>
<dbReference type="Pfam" id="PF04688">
    <property type="entry name" value="Holin_SPP1"/>
    <property type="match status" value="1"/>
</dbReference>
<gene>
    <name evidence="6" type="ORF">CWS20_01100</name>
</gene>
<evidence type="ECO:0000256" key="3">
    <source>
        <dbReference type="ARBA" id="ARBA00022989"/>
    </source>
</evidence>
<keyword evidence="3 5" id="KW-1133">Transmembrane helix</keyword>
<dbReference type="RefSeq" id="WP_066194177.1">
    <property type="nucleotide sequence ID" value="NZ_JARMMB010000052.1"/>
</dbReference>
<dbReference type="Proteomes" id="UP000233343">
    <property type="component" value="Unassembled WGS sequence"/>
</dbReference>
<evidence type="ECO:0000313" key="7">
    <source>
        <dbReference type="Proteomes" id="UP000233343"/>
    </source>
</evidence>
<dbReference type="EMBL" id="PISD01000004">
    <property type="protein sequence ID" value="PKG30870.1"/>
    <property type="molecule type" value="Genomic_DNA"/>
</dbReference>
<dbReference type="AlphaFoldDB" id="A0A2N0ZMX9"/>